<dbReference type="PANTHER" id="PTHR31009">
    <property type="entry name" value="S-ADENOSYL-L-METHIONINE:CARBOXYL METHYLTRANSFERASE FAMILY PROTEIN"/>
    <property type="match status" value="1"/>
</dbReference>
<evidence type="ECO:0000313" key="3">
    <source>
        <dbReference type="EMBL" id="CDQ43149.1"/>
    </source>
</evidence>
<dbReference type="Pfam" id="PF03492">
    <property type="entry name" value="Methyltransf_7"/>
    <property type="match status" value="1"/>
</dbReference>
<gene>
    <name evidence="3" type="ORF">BN1047_01012</name>
</gene>
<dbReference type="Proteomes" id="UP000028864">
    <property type="component" value="Unassembled WGS sequence"/>
</dbReference>
<keyword evidence="3" id="KW-0808">Transferase</keyword>
<reference evidence="3" key="2">
    <citation type="submission" date="2015-09" db="EMBL/GenBank/DDBJ databases">
        <title>Draft genome sequence of Mycobacterium neoaurum DSM 44074.</title>
        <authorList>
            <person name="Croce O."/>
            <person name="Robert C."/>
            <person name="Raoult D."/>
            <person name="Drancourt M."/>
        </authorList>
    </citation>
    <scope>NUCLEOTIDE SEQUENCE</scope>
    <source>
        <strain evidence="3">DSM 44074</strain>
    </source>
</reference>
<dbReference type="RefSeq" id="WP_030136511.1">
    <property type="nucleotide sequence ID" value="NZ_JAKNRE010000007.1"/>
</dbReference>
<proteinExistence type="predicted"/>
<dbReference type="GO" id="GO:0008168">
    <property type="term" value="F:methyltransferase activity"/>
    <property type="evidence" value="ECO:0007669"/>
    <property type="project" value="UniProtKB-KW"/>
</dbReference>
<keyword evidence="1" id="KW-0479">Metal-binding</keyword>
<dbReference type="InterPro" id="IPR005299">
    <property type="entry name" value="MeTrfase_7"/>
</dbReference>
<accession>A0AAV2WFZ2</accession>
<dbReference type="AlphaFoldDB" id="A0AAV2WFZ2"/>
<keyword evidence="2" id="KW-0460">Magnesium</keyword>
<dbReference type="Gene3D" id="1.10.1200.270">
    <property type="entry name" value="Methyltransferase, alpha-helical capping domain"/>
    <property type="match status" value="1"/>
</dbReference>
<dbReference type="GO" id="GO:0032259">
    <property type="term" value="P:methylation"/>
    <property type="evidence" value="ECO:0007669"/>
    <property type="project" value="UniProtKB-KW"/>
</dbReference>
<sequence>MPESSVVVRPIPVGSGDYSASSRLQAAGLNQAIRLFEEAAAAVPIPQPPLPIVIADYGAANGHNSLLPLNAAITTLRGRTRPEHSILVTHTDVPENDFSALFRVLREDPDSYLRRDPATFASAVGRSFYSQILPANTVNLGWSAWSILWLSSVPAVVGDHIHASFSADSTARLAHDRLAARDWHEFVAYRGRELCPGGRVVVMTMAISSDGEFGYRALFEALMAELGELAARAVITADELMQMSLPIAGRRTADFTTPFAPSGRLEQLTIEHLEVFDAEDRFWRQYQKDGDTAAFGAQWGDFLQAAVIPVLAGFVAAERRSAFGAQLRSGVTARMAAEPQETQIPMAQIVLHKKPRG</sequence>
<dbReference type="InterPro" id="IPR029063">
    <property type="entry name" value="SAM-dependent_MTases_sf"/>
</dbReference>
<reference evidence="3" key="1">
    <citation type="submission" date="2014-05" db="EMBL/GenBank/DDBJ databases">
        <authorList>
            <person name="Urmite Genomes"/>
        </authorList>
    </citation>
    <scope>NUCLEOTIDE SEQUENCE</scope>
    <source>
        <strain evidence="3">DSM 44074</strain>
    </source>
</reference>
<evidence type="ECO:0000313" key="4">
    <source>
        <dbReference type="Proteomes" id="UP000028864"/>
    </source>
</evidence>
<dbReference type="GO" id="GO:0046872">
    <property type="term" value="F:metal ion binding"/>
    <property type="evidence" value="ECO:0007669"/>
    <property type="project" value="UniProtKB-KW"/>
</dbReference>
<dbReference type="Gene3D" id="3.40.50.150">
    <property type="entry name" value="Vaccinia Virus protein VP39"/>
    <property type="match status" value="1"/>
</dbReference>
<dbReference type="InterPro" id="IPR042086">
    <property type="entry name" value="MeTrfase_capping"/>
</dbReference>
<dbReference type="SUPFAM" id="SSF53335">
    <property type="entry name" value="S-adenosyl-L-methionine-dependent methyltransferases"/>
    <property type="match status" value="1"/>
</dbReference>
<protein>
    <submittedName>
        <fullName evidence="3">SAM dependent carboxyl methyltransferase</fullName>
    </submittedName>
</protein>
<organism evidence="3 4">
    <name type="scientific">Mycolicibacterium neoaurum</name>
    <name type="common">Mycobacterium neoaurum</name>
    <dbReference type="NCBI Taxonomy" id="1795"/>
    <lineage>
        <taxon>Bacteria</taxon>
        <taxon>Bacillati</taxon>
        <taxon>Actinomycetota</taxon>
        <taxon>Actinomycetes</taxon>
        <taxon>Mycobacteriales</taxon>
        <taxon>Mycobacteriaceae</taxon>
        <taxon>Mycolicibacterium</taxon>
    </lineage>
</organism>
<dbReference type="EMBL" id="LK021337">
    <property type="protein sequence ID" value="CDQ43149.1"/>
    <property type="molecule type" value="Genomic_DNA"/>
</dbReference>
<evidence type="ECO:0000256" key="1">
    <source>
        <dbReference type="ARBA" id="ARBA00022723"/>
    </source>
</evidence>
<keyword evidence="3" id="KW-0489">Methyltransferase</keyword>
<evidence type="ECO:0000256" key="2">
    <source>
        <dbReference type="ARBA" id="ARBA00022842"/>
    </source>
</evidence>
<name>A0AAV2WFZ2_MYCNE</name>